<keyword evidence="7" id="KW-1185">Reference proteome</keyword>
<dbReference type="InterPro" id="IPR007282">
    <property type="entry name" value="NOT2/3/5_C"/>
</dbReference>
<sequence length="305" mass="34598">MEEKPKQPPEKVEFQMRNEDFPALPSTSSFGSEQNKIMIPAGSSSLQMGNPSVGFASELEPNILAGNPSIGFVPEPGPNFSASLQPEARINIQTYPDGTMTNIPPTMLTDQFGMAGLLAAYRGMYLEPNIAPLVFGEKAELMGLGMNSELQVPSSSGHGRSEIHLNYGGPWADKPNHAPHTDVKIPEKYKTNELIREKLAKIKFPLLEEDALFYLFYNYPGEEYQIAAAHELHVRDWRYHKVERVWLRRLTFGSVIEHTAVFERGTYNVFDSEHWRKVPREMTVEYKDLEKQPELPPNMKVFFEP</sequence>
<dbReference type="WBParaSite" id="nOo.2.0.1.t00299-RA">
    <property type="protein sequence ID" value="nOo.2.0.1.t00299-RA"/>
    <property type="gene ID" value="nOo.2.0.1.g00299"/>
</dbReference>
<evidence type="ECO:0000313" key="8">
    <source>
        <dbReference type="WBParaSite" id="nOo.2.0.1.t00299-RA"/>
    </source>
</evidence>
<dbReference type="Pfam" id="PF04153">
    <property type="entry name" value="NOT2_3_5_C"/>
    <property type="match status" value="1"/>
</dbReference>
<protein>
    <submittedName>
        <fullName evidence="8">NOT2_3_5 domain-containing protein</fullName>
    </submittedName>
</protein>
<feature type="domain" description="NOT2/NOT3/NOT5 C-terminal" evidence="5">
    <location>
        <begin position="168"/>
        <end position="289"/>
    </location>
</feature>
<dbReference type="Proteomes" id="UP000271087">
    <property type="component" value="Unassembled WGS sequence"/>
</dbReference>
<keyword evidence="2" id="KW-0805">Transcription regulation</keyword>
<gene>
    <name evidence="6" type="ORF">NOO_LOCUS299</name>
</gene>
<evidence type="ECO:0000256" key="2">
    <source>
        <dbReference type="ARBA" id="ARBA00023015"/>
    </source>
</evidence>
<evidence type="ECO:0000256" key="1">
    <source>
        <dbReference type="ARBA" id="ARBA00007682"/>
    </source>
</evidence>
<evidence type="ECO:0000256" key="4">
    <source>
        <dbReference type="SAM" id="MobiDB-lite"/>
    </source>
</evidence>
<dbReference type="OrthoDB" id="25391at2759"/>
<dbReference type="Gene3D" id="2.30.30.1020">
    <property type="entry name" value="CCR4-NOT complex subunit 2/3/5, C-terminal domain"/>
    <property type="match status" value="1"/>
</dbReference>
<feature type="region of interest" description="Disordered" evidence="4">
    <location>
        <begin position="1"/>
        <end position="34"/>
    </location>
</feature>
<feature type="compositionally biased region" description="Polar residues" evidence="4">
    <location>
        <begin position="25"/>
        <end position="34"/>
    </location>
</feature>
<name>A0A182DXC4_ONCOC</name>
<organism evidence="8">
    <name type="scientific">Onchocerca ochengi</name>
    <name type="common">Filarial nematode worm</name>
    <dbReference type="NCBI Taxonomy" id="42157"/>
    <lineage>
        <taxon>Eukaryota</taxon>
        <taxon>Metazoa</taxon>
        <taxon>Ecdysozoa</taxon>
        <taxon>Nematoda</taxon>
        <taxon>Chromadorea</taxon>
        <taxon>Rhabditida</taxon>
        <taxon>Spirurina</taxon>
        <taxon>Spiruromorpha</taxon>
        <taxon>Filarioidea</taxon>
        <taxon>Onchocercidae</taxon>
        <taxon>Onchocerca</taxon>
    </lineage>
</organism>
<dbReference type="STRING" id="42157.A0A182DXC4"/>
<dbReference type="GO" id="GO:0030015">
    <property type="term" value="C:CCR4-NOT core complex"/>
    <property type="evidence" value="ECO:0007669"/>
    <property type="project" value="InterPro"/>
</dbReference>
<evidence type="ECO:0000313" key="7">
    <source>
        <dbReference type="Proteomes" id="UP000271087"/>
    </source>
</evidence>
<evidence type="ECO:0000313" key="6">
    <source>
        <dbReference type="EMBL" id="VDK61827.1"/>
    </source>
</evidence>
<keyword evidence="3" id="KW-0804">Transcription</keyword>
<dbReference type="GO" id="GO:0006355">
    <property type="term" value="P:regulation of DNA-templated transcription"/>
    <property type="evidence" value="ECO:0007669"/>
    <property type="project" value="InterPro"/>
</dbReference>
<reference evidence="8" key="1">
    <citation type="submission" date="2016-06" db="UniProtKB">
        <authorList>
            <consortium name="WormBaseParasite"/>
        </authorList>
    </citation>
    <scope>IDENTIFICATION</scope>
</reference>
<feature type="compositionally biased region" description="Basic and acidic residues" evidence="4">
    <location>
        <begin position="1"/>
        <end position="20"/>
    </location>
</feature>
<dbReference type="InterPro" id="IPR040168">
    <property type="entry name" value="Not2/3/5"/>
</dbReference>
<dbReference type="PANTHER" id="PTHR23326">
    <property type="entry name" value="CCR4 NOT-RELATED"/>
    <property type="match status" value="1"/>
</dbReference>
<dbReference type="AlphaFoldDB" id="A0A182DXC4"/>
<reference evidence="6 7" key="2">
    <citation type="submission" date="2018-08" db="EMBL/GenBank/DDBJ databases">
        <authorList>
            <person name="Laetsch R D."/>
            <person name="Stevens L."/>
            <person name="Kumar S."/>
            <person name="Blaxter L. M."/>
        </authorList>
    </citation>
    <scope>NUCLEOTIDE SEQUENCE [LARGE SCALE GENOMIC DNA]</scope>
</reference>
<evidence type="ECO:0000259" key="5">
    <source>
        <dbReference type="Pfam" id="PF04153"/>
    </source>
</evidence>
<dbReference type="EMBL" id="UYRW01000027">
    <property type="protein sequence ID" value="VDK61827.1"/>
    <property type="molecule type" value="Genomic_DNA"/>
</dbReference>
<proteinExistence type="inferred from homology"/>
<dbReference type="GO" id="GO:2000036">
    <property type="term" value="P:regulation of stem cell population maintenance"/>
    <property type="evidence" value="ECO:0007669"/>
    <property type="project" value="UniProtKB-ARBA"/>
</dbReference>
<accession>A0A182DXC4</accession>
<dbReference type="InterPro" id="IPR038635">
    <property type="entry name" value="CCR4-NOT_su2/3/5_C_sf"/>
</dbReference>
<comment type="similarity">
    <text evidence="1">Belongs to the CNOT2/3/5 family.</text>
</comment>
<evidence type="ECO:0000256" key="3">
    <source>
        <dbReference type="ARBA" id="ARBA00023163"/>
    </source>
</evidence>